<reference evidence="2" key="2">
    <citation type="journal article" date="2015" name="Fish Shellfish Immunol.">
        <title>Early steps in the European eel (Anguilla anguilla)-Vibrio vulnificus interaction in the gills: Role of the RtxA13 toxin.</title>
        <authorList>
            <person name="Callol A."/>
            <person name="Pajuelo D."/>
            <person name="Ebbesson L."/>
            <person name="Teles M."/>
            <person name="MacKenzie S."/>
            <person name="Amaro C."/>
        </authorList>
    </citation>
    <scope>NUCLEOTIDE SEQUENCE</scope>
</reference>
<reference evidence="2" key="1">
    <citation type="submission" date="2014-11" db="EMBL/GenBank/DDBJ databases">
        <authorList>
            <person name="Amaro Gonzalez C."/>
        </authorList>
    </citation>
    <scope>NUCLEOTIDE SEQUENCE</scope>
</reference>
<keyword evidence="1" id="KW-1133">Transmembrane helix</keyword>
<organism evidence="2">
    <name type="scientific">Anguilla anguilla</name>
    <name type="common">European freshwater eel</name>
    <name type="synonym">Muraena anguilla</name>
    <dbReference type="NCBI Taxonomy" id="7936"/>
    <lineage>
        <taxon>Eukaryota</taxon>
        <taxon>Metazoa</taxon>
        <taxon>Chordata</taxon>
        <taxon>Craniata</taxon>
        <taxon>Vertebrata</taxon>
        <taxon>Euteleostomi</taxon>
        <taxon>Actinopterygii</taxon>
        <taxon>Neopterygii</taxon>
        <taxon>Teleostei</taxon>
        <taxon>Anguilliformes</taxon>
        <taxon>Anguillidae</taxon>
        <taxon>Anguilla</taxon>
    </lineage>
</organism>
<feature type="transmembrane region" description="Helical" evidence="1">
    <location>
        <begin position="42"/>
        <end position="58"/>
    </location>
</feature>
<keyword evidence="1" id="KW-0472">Membrane</keyword>
<accession>A0A0E9XHS7</accession>
<proteinExistence type="predicted"/>
<evidence type="ECO:0000256" key="1">
    <source>
        <dbReference type="SAM" id="Phobius"/>
    </source>
</evidence>
<dbReference type="AlphaFoldDB" id="A0A0E9XHS7"/>
<evidence type="ECO:0000313" key="2">
    <source>
        <dbReference type="EMBL" id="JAI01234.1"/>
    </source>
</evidence>
<name>A0A0E9XHS7_ANGAN</name>
<sequence>MGMLVSYYAERRYQVIIKPSYKVSSDNLTYALFWYGLPKKSNIVPVGVLNIFFGYRILSMRTAKMGFPKPPLRGKMGWQCAPDHARTILRFFPIRILCLT</sequence>
<dbReference type="EMBL" id="GBXM01007344">
    <property type="protein sequence ID" value="JAI01234.1"/>
    <property type="molecule type" value="Transcribed_RNA"/>
</dbReference>
<keyword evidence="1" id="KW-0812">Transmembrane</keyword>
<protein>
    <submittedName>
        <fullName evidence="2">Uncharacterized protein</fullName>
    </submittedName>
</protein>